<dbReference type="Ensembl" id="ENSLLET00000030655.1">
    <property type="protein sequence ID" value="ENSLLEP00000029517.1"/>
    <property type="gene ID" value="ENSLLEG00000018720.1"/>
</dbReference>
<dbReference type="FunFam" id="3.30.420.10:FF:000032">
    <property type="entry name" value="Retrovirus-related Pol polyprotein from transposon 297-like Protein"/>
    <property type="match status" value="1"/>
</dbReference>
<feature type="region of interest" description="Disordered" evidence="13">
    <location>
        <begin position="560"/>
        <end position="598"/>
    </location>
</feature>
<evidence type="ECO:0000256" key="2">
    <source>
        <dbReference type="ARBA" id="ARBA00022670"/>
    </source>
</evidence>
<dbReference type="GO" id="GO:0006310">
    <property type="term" value="P:DNA recombination"/>
    <property type="evidence" value="ECO:0007669"/>
    <property type="project" value="UniProtKB-KW"/>
</dbReference>
<comment type="subcellular location">
    <subcellularLocation>
        <location evidence="1">Nucleus</location>
    </subcellularLocation>
</comment>
<dbReference type="Proteomes" id="UP000694569">
    <property type="component" value="Unplaced"/>
</dbReference>
<dbReference type="InterPro" id="IPR050951">
    <property type="entry name" value="Retrovirus_Pol_polyprotein"/>
</dbReference>
<dbReference type="GO" id="GO:0004190">
    <property type="term" value="F:aspartic-type endopeptidase activity"/>
    <property type="evidence" value="ECO:0007669"/>
    <property type="project" value="UniProtKB-KW"/>
</dbReference>
<evidence type="ECO:0000256" key="12">
    <source>
        <dbReference type="ARBA" id="ARBA00039658"/>
    </source>
</evidence>
<keyword evidence="3" id="KW-0479">Metal-binding</keyword>
<keyword evidence="7" id="KW-0229">DNA integration</keyword>
<dbReference type="Gene3D" id="2.40.50.40">
    <property type="match status" value="1"/>
</dbReference>
<keyword evidence="2" id="KW-0645">Protease</keyword>
<evidence type="ECO:0000259" key="15">
    <source>
        <dbReference type="PROSITE" id="PS50994"/>
    </source>
</evidence>
<dbReference type="InterPro" id="IPR056924">
    <property type="entry name" value="SH3_Tf2-1"/>
</dbReference>
<dbReference type="GO" id="GO:0003964">
    <property type="term" value="F:RNA-directed DNA polymerase activity"/>
    <property type="evidence" value="ECO:0007669"/>
    <property type="project" value="UniProtKB-KW"/>
</dbReference>
<dbReference type="PANTHER" id="PTHR37984">
    <property type="entry name" value="PROTEIN CBG26694"/>
    <property type="match status" value="1"/>
</dbReference>
<sequence>MHITYRPGSKNGKADALSRAKDNIEVINDDFILPRTCFATIKLSLWDVIKKNTPPIDQTIPSMALTTQNGFLFHHQKVFVPSAAVLSVLQYCHDSPLGGHGGKHKTLDLINRFFWWPRLQKDTVSYVKNCPVCIRAKVSHQRPQGLLQPLPVPQIPWEDISMDFIVELPASAGYNTIMVVIDRFSKMANFLPHAGIPTAAQTASLFVREIFRLHGLPSTITSDRGSQFTSLFWKAFCKNLHMQQSLSTAYHPQTNGQTERTNGTLEQYLRCFTSHLQDDWAELLPIAEFAYNNQIHRSINSSPFFVNYSQHPVMFPGSPLVSNIPSMDQRLMACIHDGFKQVRSALLSAQRSYKHYADRHRVPAPLYKVGDLVWLSSKHVTLNCPSRKLGPRFLGPFPITRVVSSSAVQLRLPDEYKIHPVFHVSLLHPSEPDPFPDRTPSRPGPVVAVNDEEYEVQEILDSRFRRRRLEYLVHWTGYGPEEDSWVSAADVHAPDLVRAFHMAHPTRPRRGRLVGGLCQGSIPPLLGCSPVPGTGGHSDARSVHQSSSLVANLQSEARVRTFSRANKGRRTLERSGRPMAVHTSSETAGEVPHKESPG</sequence>
<reference evidence="16" key="2">
    <citation type="submission" date="2025-09" db="UniProtKB">
        <authorList>
            <consortium name="Ensembl"/>
        </authorList>
    </citation>
    <scope>IDENTIFICATION</scope>
</reference>
<dbReference type="SMART" id="SM00298">
    <property type="entry name" value="CHROMO"/>
    <property type="match status" value="1"/>
</dbReference>
<evidence type="ECO:0000259" key="14">
    <source>
        <dbReference type="PROSITE" id="PS50013"/>
    </source>
</evidence>
<keyword evidence="11" id="KW-0233">DNA recombination</keyword>
<dbReference type="Gene3D" id="1.10.340.70">
    <property type="match status" value="1"/>
</dbReference>
<dbReference type="GeneTree" id="ENSGT00940000163772"/>
<dbReference type="Pfam" id="PF17921">
    <property type="entry name" value="Integrase_H2C2"/>
    <property type="match status" value="1"/>
</dbReference>
<dbReference type="GO" id="GO:0005634">
    <property type="term" value="C:nucleus"/>
    <property type="evidence" value="ECO:0007669"/>
    <property type="project" value="UniProtKB-SubCell"/>
</dbReference>
<keyword evidence="6" id="KW-0460">Magnesium</keyword>
<dbReference type="InterPro" id="IPR036397">
    <property type="entry name" value="RNaseH_sf"/>
</dbReference>
<dbReference type="Gene3D" id="3.30.420.10">
    <property type="entry name" value="Ribonuclease H-like superfamily/Ribonuclease H"/>
    <property type="match status" value="1"/>
</dbReference>
<evidence type="ECO:0000256" key="9">
    <source>
        <dbReference type="ARBA" id="ARBA00022932"/>
    </source>
</evidence>
<dbReference type="FunFam" id="1.10.340.70:FF:000001">
    <property type="entry name" value="Retrovirus-related Pol polyprotein from transposon gypsy-like Protein"/>
    <property type="match status" value="1"/>
</dbReference>
<keyword evidence="5" id="KW-0378">Hydrolase</keyword>
<dbReference type="InterPro" id="IPR016197">
    <property type="entry name" value="Chromo-like_dom_sf"/>
</dbReference>
<dbReference type="GO" id="GO:0015074">
    <property type="term" value="P:DNA integration"/>
    <property type="evidence" value="ECO:0007669"/>
    <property type="project" value="UniProtKB-KW"/>
</dbReference>
<reference evidence="16" key="1">
    <citation type="submission" date="2025-08" db="UniProtKB">
        <authorList>
            <consortium name="Ensembl"/>
        </authorList>
    </citation>
    <scope>IDENTIFICATION</scope>
</reference>
<dbReference type="InterPro" id="IPR023780">
    <property type="entry name" value="Chromo_domain"/>
</dbReference>
<keyword evidence="10" id="KW-0238">DNA-binding</keyword>
<evidence type="ECO:0000256" key="1">
    <source>
        <dbReference type="ARBA" id="ARBA00004123"/>
    </source>
</evidence>
<protein>
    <recommendedName>
        <fullName evidence="12">Gypsy retrotransposon integrase-like protein 1</fullName>
    </recommendedName>
</protein>
<evidence type="ECO:0000256" key="8">
    <source>
        <dbReference type="ARBA" id="ARBA00022918"/>
    </source>
</evidence>
<dbReference type="Pfam" id="PF00665">
    <property type="entry name" value="rve"/>
    <property type="match status" value="1"/>
</dbReference>
<dbReference type="CDD" id="cd18975">
    <property type="entry name" value="CD_MarY1_POL_like"/>
    <property type="match status" value="1"/>
</dbReference>
<dbReference type="PANTHER" id="PTHR37984:SF15">
    <property type="entry name" value="INTEGRASE CATALYTIC DOMAIN-CONTAINING PROTEIN"/>
    <property type="match status" value="1"/>
</dbReference>
<dbReference type="InterPro" id="IPR000953">
    <property type="entry name" value="Chromo/chromo_shadow_dom"/>
</dbReference>
<dbReference type="GO" id="GO:0003887">
    <property type="term" value="F:DNA-directed DNA polymerase activity"/>
    <property type="evidence" value="ECO:0007669"/>
    <property type="project" value="UniProtKB-KW"/>
</dbReference>
<keyword evidence="9" id="KW-0808">Transferase</keyword>
<dbReference type="AlphaFoldDB" id="A0A8C5PZ06"/>
<organism evidence="16 17">
    <name type="scientific">Leptobrachium leishanense</name>
    <name type="common">Leishan spiny toad</name>
    <dbReference type="NCBI Taxonomy" id="445787"/>
    <lineage>
        <taxon>Eukaryota</taxon>
        <taxon>Metazoa</taxon>
        <taxon>Chordata</taxon>
        <taxon>Craniata</taxon>
        <taxon>Vertebrata</taxon>
        <taxon>Euteleostomi</taxon>
        <taxon>Amphibia</taxon>
        <taxon>Batrachia</taxon>
        <taxon>Anura</taxon>
        <taxon>Pelobatoidea</taxon>
        <taxon>Megophryidae</taxon>
        <taxon>Leptobrachium</taxon>
    </lineage>
</organism>
<dbReference type="Pfam" id="PF24626">
    <property type="entry name" value="SH3_Tf2-1"/>
    <property type="match status" value="1"/>
</dbReference>
<evidence type="ECO:0000256" key="4">
    <source>
        <dbReference type="ARBA" id="ARBA00022750"/>
    </source>
</evidence>
<dbReference type="SUPFAM" id="SSF54160">
    <property type="entry name" value="Chromo domain-like"/>
    <property type="match status" value="1"/>
</dbReference>
<evidence type="ECO:0000256" key="3">
    <source>
        <dbReference type="ARBA" id="ARBA00022723"/>
    </source>
</evidence>
<evidence type="ECO:0000256" key="11">
    <source>
        <dbReference type="ARBA" id="ARBA00023172"/>
    </source>
</evidence>
<keyword evidence="17" id="KW-1185">Reference proteome</keyword>
<dbReference type="GO" id="GO:0003677">
    <property type="term" value="F:DNA binding"/>
    <property type="evidence" value="ECO:0007669"/>
    <property type="project" value="UniProtKB-KW"/>
</dbReference>
<proteinExistence type="predicted"/>
<dbReference type="InterPro" id="IPR041588">
    <property type="entry name" value="Integrase_H2C2"/>
</dbReference>
<evidence type="ECO:0000256" key="6">
    <source>
        <dbReference type="ARBA" id="ARBA00022842"/>
    </source>
</evidence>
<keyword evidence="8" id="KW-0695">RNA-directed DNA polymerase</keyword>
<evidence type="ECO:0000256" key="7">
    <source>
        <dbReference type="ARBA" id="ARBA00022908"/>
    </source>
</evidence>
<dbReference type="PROSITE" id="PS50994">
    <property type="entry name" value="INTEGRASE"/>
    <property type="match status" value="1"/>
</dbReference>
<dbReference type="InterPro" id="IPR012337">
    <property type="entry name" value="RNaseH-like_sf"/>
</dbReference>
<feature type="domain" description="Integrase catalytic" evidence="15">
    <location>
        <begin position="152"/>
        <end position="311"/>
    </location>
</feature>
<evidence type="ECO:0000256" key="10">
    <source>
        <dbReference type="ARBA" id="ARBA00023125"/>
    </source>
</evidence>
<keyword evidence="4" id="KW-0064">Aspartyl protease</keyword>
<dbReference type="OrthoDB" id="115435at2759"/>
<evidence type="ECO:0000256" key="5">
    <source>
        <dbReference type="ARBA" id="ARBA00022801"/>
    </source>
</evidence>
<dbReference type="GO" id="GO:0046872">
    <property type="term" value="F:metal ion binding"/>
    <property type="evidence" value="ECO:0007669"/>
    <property type="project" value="UniProtKB-KW"/>
</dbReference>
<evidence type="ECO:0000313" key="16">
    <source>
        <dbReference type="Ensembl" id="ENSLLEP00000029517.1"/>
    </source>
</evidence>
<name>A0A8C5PZ06_9ANUR</name>
<accession>A0A8C5PZ06</accession>
<feature type="domain" description="Chromo" evidence="14">
    <location>
        <begin position="454"/>
        <end position="512"/>
    </location>
</feature>
<dbReference type="InterPro" id="IPR001584">
    <property type="entry name" value="Integrase_cat-core"/>
</dbReference>
<evidence type="ECO:0000256" key="13">
    <source>
        <dbReference type="SAM" id="MobiDB-lite"/>
    </source>
</evidence>
<dbReference type="SUPFAM" id="SSF53098">
    <property type="entry name" value="Ribonuclease H-like"/>
    <property type="match status" value="1"/>
</dbReference>
<dbReference type="PROSITE" id="PS50013">
    <property type="entry name" value="CHROMO_2"/>
    <property type="match status" value="1"/>
</dbReference>
<dbReference type="GO" id="GO:0006508">
    <property type="term" value="P:proteolysis"/>
    <property type="evidence" value="ECO:0007669"/>
    <property type="project" value="UniProtKB-KW"/>
</dbReference>
<keyword evidence="9" id="KW-0548">Nucleotidyltransferase</keyword>
<evidence type="ECO:0000313" key="17">
    <source>
        <dbReference type="Proteomes" id="UP000694569"/>
    </source>
</evidence>
<keyword evidence="9" id="KW-0239">DNA-directed DNA polymerase</keyword>
<dbReference type="Pfam" id="PF00385">
    <property type="entry name" value="Chromo"/>
    <property type="match status" value="1"/>
</dbReference>